<dbReference type="eggNOG" id="arCOG02640">
    <property type="taxonomic scope" value="Archaea"/>
</dbReference>
<evidence type="ECO:0000256" key="1">
    <source>
        <dbReference type="ARBA" id="ARBA00008591"/>
    </source>
</evidence>
<proteinExistence type="inferred from homology"/>
<accession>Q8U134</accession>
<evidence type="ECO:0000313" key="3">
    <source>
        <dbReference type="Proteomes" id="UP000001013"/>
    </source>
</evidence>
<dbReference type="PaxDb" id="186497-PF1395"/>
<dbReference type="PANTHER" id="PTHR36536">
    <property type="entry name" value="UPF0111 PROTEIN HI_1603"/>
    <property type="match status" value="1"/>
</dbReference>
<dbReference type="AlphaFoldDB" id="Q8U134"/>
<dbReference type="Pfam" id="PF01865">
    <property type="entry name" value="PhoU_div"/>
    <property type="match status" value="1"/>
</dbReference>
<reference evidence="2 3" key="1">
    <citation type="journal article" date="1999" name="Genetics">
        <title>Divergence of the hyperthermophilic archaea Pyrococcus furiosus and P. horikoshii inferred from complete genomic sequences.</title>
        <authorList>
            <person name="Maeder D.L."/>
            <person name="Weiss R.B."/>
            <person name="Dunn D.M."/>
            <person name="Cherry J.L."/>
            <person name="Gonzalez J.M."/>
            <person name="DiRuggiero J."/>
            <person name="Robb F.T."/>
        </authorList>
    </citation>
    <scope>NUCLEOTIDE SEQUENCE [LARGE SCALE GENOMIC DNA]</scope>
    <source>
        <strain evidence="3">ATCC 43587 / DSM 3638 / JCM 8422 / Vc1</strain>
    </source>
</reference>
<sequence>MEEWKMFGAKENDVFKLIRDHLTMVGDTLKYTKEMFVQYLQGNIGNAEELLTKVEESETRADKLRREIELMLYSGAFIPANRGDYIRLVELIDNVADAAESAAHTLIFAKPAVPPEYKEKILILINESLKTFEYLKEAVVSLETDVDRALEYSKSTEAQEEDADKIEYSLLRKIFEDENISTYAKLIWNQIITKIGDIADRAEDASDHIMLMAVKRR</sequence>
<evidence type="ECO:0008006" key="4">
    <source>
        <dbReference type="Google" id="ProtNLM"/>
    </source>
</evidence>
<dbReference type="PhylomeDB" id="Q8U134"/>
<name>Q8U134_PYRFU</name>
<dbReference type="PATRIC" id="fig|186497.12.peg.1458"/>
<dbReference type="STRING" id="186497.PF1395"/>
<dbReference type="KEGG" id="pfu:PF1395"/>
<dbReference type="Gene3D" id="1.20.58.220">
    <property type="entry name" value="Phosphate transport system protein phou homolog 2, domain 2"/>
    <property type="match status" value="1"/>
</dbReference>
<dbReference type="SUPFAM" id="SSF109755">
    <property type="entry name" value="PhoU-like"/>
    <property type="match status" value="1"/>
</dbReference>
<organism evidence="2 3">
    <name type="scientific">Pyrococcus furiosus (strain ATCC 43587 / DSM 3638 / JCM 8422 / Vc1)</name>
    <dbReference type="NCBI Taxonomy" id="186497"/>
    <lineage>
        <taxon>Archaea</taxon>
        <taxon>Methanobacteriati</taxon>
        <taxon>Methanobacteriota</taxon>
        <taxon>Thermococci</taxon>
        <taxon>Thermococcales</taxon>
        <taxon>Thermococcaceae</taxon>
        <taxon>Pyrococcus</taxon>
    </lineage>
</organism>
<dbReference type="EMBL" id="AE009950">
    <property type="protein sequence ID" value="AAL81519.1"/>
    <property type="molecule type" value="Genomic_DNA"/>
</dbReference>
<dbReference type="Proteomes" id="UP000001013">
    <property type="component" value="Chromosome"/>
</dbReference>
<dbReference type="InterPro" id="IPR002727">
    <property type="entry name" value="DUF47"/>
</dbReference>
<dbReference type="InterPro" id="IPR038078">
    <property type="entry name" value="PhoU-like_sf"/>
</dbReference>
<dbReference type="PANTHER" id="PTHR36536:SF3">
    <property type="entry name" value="UPF0111 PROTEIN HI_1603"/>
    <property type="match status" value="1"/>
</dbReference>
<comment type="similarity">
    <text evidence="1">Belongs to the UPF0111 family.</text>
</comment>
<protein>
    <recommendedName>
        <fullName evidence="4">TIGR00153 family protein</fullName>
    </recommendedName>
</protein>
<keyword evidence="3" id="KW-1185">Reference proteome</keyword>
<evidence type="ECO:0000313" key="2">
    <source>
        <dbReference type="EMBL" id="AAL81519.1"/>
    </source>
</evidence>
<dbReference type="InterPro" id="IPR018445">
    <property type="entry name" value="Put_Phosphate_transp_reg"/>
</dbReference>
<dbReference type="NCBIfam" id="TIGR00153">
    <property type="entry name" value="TIGR00153 family protein"/>
    <property type="match status" value="1"/>
</dbReference>
<dbReference type="HOGENOM" id="CLU_104916_1_1_2"/>
<gene>
    <name evidence="2" type="ordered locus">PF1395</name>
</gene>